<dbReference type="Gene3D" id="1.25.10.10">
    <property type="entry name" value="Leucine-rich Repeat Variant"/>
    <property type="match status" value="1"/>
</dbReference>
<feature type="region of interest" description="Disordered" evidence="2">
    <location>
        <begin position="342"/>
        <end position="417"/>
    </location>
</feature>
<evidence type="ECO:0000256" key="2">
    <source>
        <dbReference type="SAM" id="MobiDB-lite"/>
    </source>
</evidence>
<dbReference type="SUPFAM" id="SSF48371">
    <property type="entry name" value="ARM repeat"/>
    <property type="match status" value="1"/>
</dbReference>
<dbReference type="InterPro" id="IPR013878">
    <property type="entry name" value="Mo25"/>
</dbReference>
<dbReference type="EMBL" id="FNXT01000904">
    <property type="protein sequence ID" value="SZX69109.1"/>
    <property type="molecule type" value="Genomic_DNA"/>
</dbReference>
<dbReference type="Pfam" id="PF08569">
    <property type="entry name" value="Mo25"/>
    <property type="match status" value="1"/>
</dbReference>
<accession>A0A383VW80</accession>
<comment type="similarity">
    <text evidence="1">Belongs to the Mo25 family.</text>
</comment>
<evidence type="ECO:0000313" key="3">
    <source>
        <dbReference type="EMBL" id="SZX69109.1"/>
    </source>
</evidence>
<organism evidence="3 4">
    <name type="scientific">Tetradesmus obliquus</name>
    <name type="common">Green alga</name>
    <name type="synonym">Acutodesmus obliquus</name>
    <dbReference type="NCBI Taxonomy" id="3088"/>
    <lineage>
        <taxon>Eukaryota</taxon>
        <taxon>Viridiplantae</taxon>
        <taxon>Chlorophyta</taxon>
        <taxon>core chlorophytes</taxon>
        <taxon>Chlorophyceae</taxon>
        <taxon>CS clade</taxon>
        <taxon>Sphaeropleales</taxon>
        <taxon>Scenedesmaceae</taxon>
        <taxon>Tetradesmus</taxon>
    </lineage>
</organism>
<dbReference type="AlphaFoldDB" id="A0A383VW80"/>
<dbReference type="InterPro" id="IPR016024">
    <property type="entry name" value="ARM-type_fold"/>
</dbReference>
<dbReference type="STRING" id="3088.A0A383VW80"/>
<sequence>MPQLFDIRKLVKERPKTPAEVLSKACAALEALEQLGRERGEKEEATVRKNLGYLKFWLFGDEQGHDPTREGVLALAQEVVRTDFVLKLVGNIGLLDFETRKDAAQVFGALVRIKEDAAERSPGAIYVERHPQILRLLFQGYDDPAIALNCGSMYRDCIRDETLATMELYGEDLMEFFQRVEVANFEIASDAFSSFKDLLTRHKQVVAQFLQDNFTRFFDAFAALLQSNNYVTRRQSLKLLGELLLDRCNVRLMMRYVSDVKNLMQMMLLLKDSSRNIQFEAFHVFKVFVANPNKPQAIVDILTNNREKLLKYLEDFHTDRDEDEQFKEEKAVIIREISLLGREQQQQQQPPAAGTPAQQQQERQEQQQPALAAPQQQQQPGDLAPQAAAAAAGHQEGPSAAAAGSAPAAAGSNEGVS</sequence>
<evidence type="ECO:0000313" key="4">
    <source>
        <dbReference type="Proteomes" id="UP000256970"/>
    </source>
</evidence>
<name>A0A383VW80_TETOB</name>
<dbReference type="Proteomes" id="UP000256970">
    <property type="component" value="Unassembled WGS sequence"/>
</dbReference>
<proteinExistence type="inferred from homology"/>
<reference evidence="3 4" key="1">
    <citation type="submission" date="2016-10" db="EMBL/GenBank/DDBJ databases">
        <authorList>
            <person name="Cai Z."/>
        </authorList>
    </citation>
    <scope>NUCLEOTIDE SEQUENCE [LARGE SCALE GENOMIC DNA]</scope>
</reference>
<evidence type="ECO:0008006" key="5">
    <source>
        <dbReference type="Google" id="ProtNLM"/>
    </source>
</evidence>
<evidence type="ECO:0000256" key="1">
    <source>
        <dbReference type="ARBA" id="ARBA00011012"/>
    </source>
</evidence>
<keyword evidence="4" id="KW-1185">Reference proteome</keyword>
<dbReference type="GO" id="GO:0043539">
    <property type="term" value="F:protein serine/threonine kinase activator activity"/>
    <property type="evidence" value="ECO:0007669"/>
    <property type="project" value="TreeGrafter"/>
</dbReference>
<dbReference type="InterPro" id="IPR011989">
    <property type="entry name" value="ARM-like"/>
</dbReference>
<dbReference type="PANTHER" id="PTHR10182">
    <property type="entry name" value="CALCIUM-BINDING PROTEIN 39-RELATED"/>
    <property type="match status" value="1"/>
</dbReference>
<feature type="compositionally biased region" description="Low complexity" evidence="2">
    <location>
        <begin position="344"/>
        <end position="417"/>
    </location>
</feature>
<dbReference type="GO" id="GO:0035556">
    <property type="term" value="P:intracellular signal transduction"/>
    <property type="evidence" value="ECO:0007669"/>
    <property type="project" value="TreeGrafter"/>
</dbReference>
<protein>
    <recommendedName>
        <fullName evidence="5">Mo25-like protein</fullName>
    </recommendedName>
</protein>
<gene>
    <name evidence="3" type="ORF">BQ4739_LOCUS9410</name>
</gene>
<dbReference type="PANTHER" id="PTHR10182:SF3">
    <property type="entry name" value="PROTEIN MO25"/>
    <property type="match status" value="1"/>
</dbReference>